<dbReference type="EC" id="1.6.5.3" evidence="2"/>
<protein>
    <submittedName>
        <fullName evidence="2">NADH dehydrogenase gamma subunit</fullName>
        <ecNumber evidence="2">1.6.5.3</ecNumber>
    </submittedName>
</protein>
<evidence type="ECO:0000313" key="2">
    <source>
        <dbReference type="EMBL" id="EAQ12098.1"/>
    </source>
</evidence>
<dbReference type="STRING" id="314271.RB2654_01310"/>
<feature type="chain" id="PRO_5002660407" evidence="1">
    <location>
        <begin position="18"/>
        <end position="137"/>
    </location>
</feature>
<dbReference type="PROSITE" id="PS51257">
    <property type="entry name" value="PROKAR_LIPOPROTEIN"/>
    <property type="match status" value="1"/>
</dbReference>
<reference evidence="2 3" key="1">
    <citation type="journal article" date="2010" name="J. Bacteriol.">
        <title>Genome sequences of Pelagibaca bermudensis HTCC2601T and Maritimibacter alkaliphilus HTCC2654T, the type strains of two marine Roseobacter genera.</title>
        <authorList>
            <person name="Thrash J.C."/>
            <person name="Cho J.C."/>
            <person name="Ferriera S."/>
            <person name="Johnson J."/>
            <person name="Vergin K.L."/>
            <person name="Giovannoni S.J."/>
        </authorList>
    </citation>
    <scope>NUCLEOTIDE SEQUENCE [LARGE SCALE GENOMIC DNA]</scope>
    <source>
        <strain evidence="2 3">HTCC2654</strain>
    </source>
</reference>
<dbReference type="HOGENOM" id="CLU_1862782_0_0_5"/>
<gene>
    <name evidence="2" type="ORF">RB2654_01310</name>
</gene>
<dbReference type="RefSeq" id="WP_008327923.1">
    <property type="nucleotide sequence ID" value="NZ_CH902578.1"/>
</dbReference>
<keyword evidence="2" id="KW-0560">Oxidoreductase</keyword>
<organism evidence="2 3">
    <name type="scientific">Maritimibacter alkaliphilus HTCC2654</name>
    <dbReference type="NCBI Taxonomy" id="314271"/>
    <lineage>
        <taxon>Bacteria</taxon>
        <taxon>Pseudomonadati</taxon>
        <taxon>Pseudomonadota</taxon>
        <taxon>Alphaproteobacteria</taxon>
        <taxon>Rhodobacterales</taxon>
        <taxon>Roseobacteraceae</taxon>
        <taxon>Maritimibacter</taxon>
    </lineage>
</organism>
<proteinExistence type="predicted"/>
<keyword evidence="3" id="KW-1185">Reference proteome</keyword>
<dbReference type="Proteomes" id="UP000002931">
    <property type="component" value="Unassembled WGS sequence"/>
</dbReference>
<comment type="caution">
    <text evidence="2">The sequence shown here is derived from an EMBL/GenBank/DDBJ whole genome shotgun (WGS) entry which is preliminary data.</text>
</comment>
<keyword evidence="1" id="KW-0732">Signal</keyword>
<dbReference type="GO" id="GO:0016491">
    <property type="term" value="F:oxidoreductase activity"/>
    <property type="evidence" value="ECO:0007669"/>
    <property type="project" value="UniProtKB-KW"/>
</dbReference>
<evidence type="ECO:0000256" key="1">
    <source>
        <dbReference type="SAM" id="SignalP"/>
    </source>
</evidence>
<dbReference type="EMBL" id="AAMT01000010">
    <property type="protein sequence ID" value="EAQ12098.1"/>
    <property type="molecule type" value="Genomic_DNA"/>
</dbReference>
<accession>A3VI99</accession>
<sequence>MIRVSHIAMLAAAIALSGCGMLNRVSARTAPERPAEAIGSAAQDVDRFTSGGADYTVEYRSHGLWRDAMGNAGADAGAPQITVGRADGTPLTEDDILAARGVAKAYCAENPQFRRDTIFGDGVVVEDGKVIFSEICD</sequence>
<dbReference type="AlphaFoldDB" id="A3VI99"/>
<name>A3VI99_9RHOB</name>
<evidence type="ECO:0000313" key="3">
    <source>
        <dbReference type="Proteomes" id="UP000002931"/>
    </source>
</evidence>
<feature type="signal peptide" evidence="1">
    <location>
        <begin position="1"/>
        <end position="17"/>
    </location>
</feature>